<name>A0ABN6S2A7_9BACT</name>
<dbReference type="InterPro" id="IPR016088">
    <property type="entry name" value="Chalcone_isomerase_3-sand"/>
</dbReference>
<dbReference type="SUPFAM" id="SSF54626">
    <property type="entry name" value="Chalcone isomerase"/>
    <property type="match status" value="1"/>
</dbReference>
<dbReference type="Pfam" id="PF16036">
    <property type="entry name" value="Chalcone_3"/>
    <property type="match status" value="1"/>
</dbReference>
<feature type="chain" id="PRO_5045595782" description="Chalcone isomerase domain-containing protein" evidence="1">
    <location>
        <begin position="24"/>
        <end position="189"/>
    </location>
</feature>
<evidence type="ECO:0000256" key="1">
    <source>
        <dbReference type="SAM" id="SignalP"/>
    </source>
</evidence>
<keyword evidence="1" id="KW-0732">Signal</keyword>
<dbReference type="EMBL" id="AP026709">
    <property type="protein sequence ID" value="BDQ36046.1"/>
    <property type="molecule type" value="Genomic_DNA"/>
</dbReference>
<evidence type="ECO:0000259" key="2">
    <source>
        <dbReference type="Pfam" id="PF16036"/>
    </source>
</evidence>
<proteinExistence type="predicted"/>
<protein>
    <recommendedName>
        <fullName evidence="2">Chalcone isomerase domain-containing protein</fullName>
    </recommendedName>
</protein>
<sequence length="189" mass="20918">MRSLTTLFATLLLTLIISTPATSASKADVVMLDSQMVGDQQIFLNGIALREKFVFDVYVAGLYLLEKSSDPAEILQRDEPRMMLMHFLRDVEAKKIIDAWYEGLEANVENVTPELKAKFDQLAAMMTDIKENQSMGFIYNPVTGTDIMVADQPKGAILGKDFADAILATWIGPKPGPGKSFKQEILGLE</sequence>
<dbReference type="InterPro" id="IPR036298">
    <property type="entry name" value="Chalcone_isomerase_sf"/>
</dbReference>
<evidence type="ECO:0000313" key="4">
    <source>
        <dbReference type="Proteomes" id="UP001317742"/>
    </source>
</evidence>
<keyword evidence="4" id="KW-1185">Reference proteome</keyword>
<dbReference type="InterPro" id="IPR016087">
    <property type="entry name" value="Chalcone_isomerase"/>
</dbReference>
<accession>A0ABN6S2A7</accession>
<evidence type="ECO:0000313" key="3">
    <source>
        <dbReference type="EMBL" id="BDQ36046.1"/>
    </source>
</evidence>
<dbReference type="Proteomes" id="UP001317742">
    <property type="component" value="Chromosome"/>
</dbReference>
<feature type="domain" description="Chalcone isomerase" evidence="2">
    <location>
        <begin position="26"/>
        <end position="187"/>
    </location>
</feature>
<gene>
    <name evidence="3" type="ORF">SYK_04060</name>
</gene>
<dbReference type="Gene3D" id="3.50.70.10">
    <property type="match status" value="1"/>
</dbReference>
<dbReference type="RefSeq" id="WP_281761973.1">
    <property type="nucleotide sequence ID" value="NZ_AP026709.1"/>
</dbReference>
<reference evidence="3 4" key="1">
    <citation type="submission" date="2022-08" db="EMBL/GenBank/DDBJ databases">
        <title>Genome Sequence of the sulphate-reducing bacterium, Pseudodesulfovibrio sp. SYK.</title>
        <authorList>
            <person name="Kondo R."/>
            <person name="Kataoka T."/>
        </authorList>
    </citation>
    <scope>NUCLEOTIDE SEQUENCE [LARGE SCALE GENOMIC DNA]</scope>
    <source>
        <strain evidence="3 4">SYK</strain>
    </source>
</reference>
<feature type="signal peptide" evidence="1">
    <location>
        <begin position="1"/>
        <end position="23"/>
    </location>
</feature>
<organism evidence="3 4">
    <name type="scientific">Pseudodesulfovibrio nedwellii</name>
    <dbReference type="NCBI Taxonomy" id="2973072"/>
    <lineage>
        <taxon>Bacteria</taxon>
        <taxon>Pseudomonadati</taxon>
        <taxon>Thermodesulfobacteriota</taxon>
        <taxon>Desulfovibrionia</taxon>
        <taxon>Desulfovibrionales</taxon>
        <taxon>Desulfovibrionaceae</taxon>
    </lineage>
</organism>